<evidence type="ECO:0000313" key="2">
    <source>
        <dbReference type="EnsemblMetazoa" id="RPRC002510-PA"/>
    </source>
</evidence>
<reference evidence="2" key="1">
    <citation type="submission" date="2015-05" db="UniProtKB">
        <authorList>
            <consortium name="EnsemblMetazoa"/>
        </authorList>
    </citation>
    <scope>IDENTIFICATION</scope>
</reference>
<dbReference type="InParanoid" id="T1HEN8"/>
<protein>
    <submittedName>
        <fullName evidence="2">DUF1624 domain-containing protein</fullName>
    </submittedName>
</protein>
<accession>T1HEN8</accession>
<dbReference type="EMBL" id="ACPB03016402">
    <property type="status" value="NOT_ANNOTATED_CDS"/>
    <property type="molecule type" value="Genomic_DNA"/>
</dbReference>
<evidence type="ECO:0000259" key="1">
    <source>
        <dbReference type="Pfam" id="PF07786"/>
    </source>
</evidence>
<name>T1HEN8_RHOPR</name>
<dbReference type="PANTHER" id="PTHR31061:SF24">
    <property type="entry name" value="LD22376P"/>
    <property type="match status" value="1"/>
</dbReference>
<dbReference type="Proteomes" id="UP000015103">
    <property type="component" value="Unassembled WGS sequence"/>
</dbReference>
<proteinExistence type="predicted"/>
<dbReference type="HOGENOM" id="CLU_029171_3_2_1"/>
<dbReference type="Pfam" id="PF07786">
    <property type="entry name" value="HGSNAT_cat"/>
    <property type="match status" value="1"/>
</dbReference>
<keyword evidence="3" id="KW-1185">Reference proteome</keyword>
<dbReference type="PANTHER" id="PTHR31061">
    <property type="entry name" value="LD22376P"/>
    <property type="match status" value="1"/>
</dbReference>
<dbReference type="EnsemblMetazoa" id="RPRC002510-RA">
    <property type="protein sequence ID" value="RPRC002510-PA"/>
    <property type="gene ID" value="RPRC002510"/>
</dbReference>
<dbReference type="InterPro" id="IPR012429">
    <property type="entry name" value="HGSNAT_cat"/>
</dbReference>
<dbReference type="STRING" id="13249.T1HEN8"/>
<dbReference type="FunCoup" id="T1HEN8">
    <property type="interactions" value="449"/>
</dbReference>
<sequence length="555" mass="63537">MSWLENPGRYFGSYDLTELNVDEAYLNITTDSPVYLYGLTDECYRCPFTYINKFDGSSILKVSTVNKLYWRLYKNVTSKIIDENNQDYICEVRPKTFGEFGVYELEQNNNTCILTTVKDPVNIYLSLLIIILCLFTLALFYSIVCCTRHLCKKHKGDEEGQIETVKNKRVTAIDTFRGLCIVLMIFVNDGAGGYSILQHATWNGLHLADLLFPWFMWIMGVCIPISVKSQLNKEITRLKILSSVLRRSVLLFLLGIALNTVDVGPELSTLRIFGVLQRFSISYFITAVLVTLFMLNSNVKKLKGSEDLINLSLIWIIMIFIVAVHLYLTFYFPLPGCPTGYIGPGGIHYNGIYQNCTGGITGYVDKLVLGMNHIYHNPTSKLIYKSLPFDPEGIFGCLLATFQVFLGVIAGCIIITYPEWKQRMKRWLIWGAIFGIAGLVLCQARQEGGWIPLNKNLWSLSYVAVTSSLGFFILTIFNFIIDEQNLWSGAPFKYPGMNAILLYVGHELCWNLFPWHFRYGRMNTHLILTVEAIWGTFLWILISYWMHKNKFYLAL</sequence>
<dbReference type="OMA" id="CHQCLYQ"/>
<dbReference type="eggNOG" id="KOG4683">
    <property type="taxonomic scope" value="Eukaryota"/>
</dbReference>
<organism evidence="2 3">
    <name type="scientific">Rhodnius prolixus</name>
    <name type="common">Triatomid bug</name>
    <dbReference type="NCBI Taxonomy" id="13249"/>
    <lineage>
        <taxon>Eukaryota</taxon>
        <taxon>Metazoa</taxon>
        <taxon>Ecdysozoa</taxon>
        <taxon>Arthropoda</taxon>
        <taxon>Hexapoda</taxon>
        <taxon>Insecta</taxon>
        <taxon>Pterygota</taxon>
        <taxon>Neoptera</taxon>
        <taxon>Paraneoptera</taxon>
        <taxon>Hemiptera</taxon>
        <taxon>Heteroptera</taxon>
        <taxon>Panheteroptera</taxon>
        <taxon>Cimicomorpha</taxon>
        <taxon>Reduviidae</taxon>
        <taxon>Triatominae</taxon>
        <taxon>Rhodnius</taxon>
    </lineage>
</organism>
<dbReference type="VEuPathDB" id="VectorBase:RPRC002510"/>
<evidence type="ECO:0000313" key="3">
    <source>
        <dbReference type="Proteomes" id="UP000015103"/>
    </source>
</evidence>
<dbReference type="AlphaFoldDB" id="T1HEN8"/>
<feature type="domain" description="Heparan-alpha-glucosaminide N-acetyltransferase catalytic" evidence="1">
    <location>
        <begin position="169"/>
        <end position="292"/>
    </location>
</feature>